<sequence length="94" mass="11269">LYASFLSNTNCKLLISEWSGGGQLSQYCFNGKTLYYFDNYASHDYEIHYLQYQFHANLLNNIFNCWDFKSTTNCDREYCKTFDNMLERITYCIE</sequence>
<dbReference type="EMBL" id="MK072218">
    <property type="protein sequence ID" value="AYV80245.1"/>
    <property type="molecule type" value="Genomic_DNA"/>
</dbReference>
<evidence type="ECO:0000313" key="1">
    <source>
        <dbReference type="EMBL" id="AYV80245.1"/>
    </source>
</evidence>
<gene>
    <name evidence="1" type="ORF">Gaeavirus20_10</name>
</gene>
<feature type="non-terminal residue" evidence="1">
    <location>
        <position position="1"/>
    </location>
</feature>
<organism evidence="1">
    <name type="scientific">Gaeavirus sp</name>
    <dbReference type="NCBI Taxonomy" id="2487767"/>
    <lineage>
        <taxon>Viruses</taxon>
        <taxon>Varidnaviria</taxon>
        <taxon>Bamfordvirae</taxon>
        <taxon>Nucleocytoviricota</taxon>
        <taxon>Megaviricetes</taxon>
        <taxon>Imitervirales</taxon>
        <taxon>Mimiviridae</taxon>
        <taxon>Klosneuvirinae</taxon>
    </lineage>
</organism>
<reference evidence="1" key="1">
    <citation type="submission" date="2018-10" db="EMBL/GenBank/DDBJ databases">
        <title>Hidden diversity of soil giant viruses.</title>
        <authorList>
            <person name="Schulz F."/>
            <person name="Alteio L."/>
            <person name="Goudeau D."/>
            <person name="Ryan E.M."/>
            <person name="Malmstrom R.R."/>
            <person name="Blanchard J."/>
            <person name="Woyke T."/>
        </authorList>
    </citation>
    <scope>NUCLEOTIDE SEQUENCE</scope>
    <source>
        <strain evidence="1">GAV1</strain>
    </source>
</reference>
<proteinExistence type="predicted"/>
<name>A0A3G4ZZ84_9VIRU</name>
<accession>A0A3G4ZZ84</accession>
<protein>
    <submittedName>
        <fullName evidence="1">Uncharacterized protein</fullName>
    </submittedName>
</protein>